<organism evidence="2 3">
    <name type="scientific">Aliikangiella maris</name>
    <dbReference type="NCBI Taxonomy" id="3162458"/>
    <lineage>
        <taxon>Bacteria</taxon>
        <taxon>Pseudomonadati</taxon>
        <taxon>Pseudomonadota</taxon>
        <taxon>Gammaproteobacteria</taxon>
        <taxon>Oceanospirillales</taxon>
        <taxon>Pleioneaceae</taxon>
        <taxon>Aliikangiella</taxon>
    </lineage>
</organism>
<keyword evidence="3" id="KW-1185">Reference proteome</keyword>
<dbReference type="EMBL" id="JBEVCJ010000019">
    <property type="protein sequence ID" value="MET1256285.1"/>
    <property type="molecule type" value="Genomic_DNA"/>
</dbReference>
<dbReference type="InterPro" id="IPR029058">
    <property type="entry name" value="AB_hydrolase_fold"/>
</dbReference>
<comment type="caution">
    <text evidence="2">The sequence shown here is derived from an EMBL/GenBank/DDBJ whole genome shotgun (WGS) entry which is preliminary data.</text>
</comment>
<dbReference type="PANTHER" id="PTHR45856:SF24">
    <property type="entry name" value="FUNGAL LIPASE-LIKE DOMAIN-CONTAINING PROTEIN"/>
    <property type="match status" value="1"/>
</dbReference>
<dbReference type="InterPro" id="IPR051218">
    <property type="entry name" value="Sec_MonoDiacylglyc_Lipase"/>
</dbReference>
<reference evidence="2 3" key="1">
    <citation type="submission" date="2024-06" db="EMBL/GenBank/DDBJ databases">
        <authorList>
            <person name="Li F."/>
        </authorList>
    </citation>
    <scope>NUCLEOTIDE SEQUENCE [LARGE SCALE GENOMIC DNA]</scope>
    <source>
        <strain evidence="2 3">GXAS 311</strain>
    </source>
</reference>
<feature type="domain" description="Fungal lipase-type" evidence="1">
    <location>
        <begin position="81"/>
        <end position="210"/>
    </location>
</feature>
<dbReference type="Proteomes" id="UP001548189">
    <property type="component" value="Unassembled WGS sequence"/>
</dbReference>
<dbReference type="PANTHER" id="PTHR45856">
    <property type="entry name" value="ALPHA/BETA-HYDROLASES SUPERFAMILY PROTEIN"/>
    <property type="match status" value="1"/>
</dbReference>
<sequence>MVKSKLTPDEAASAAQAAYSFKTTSNISEVFKERSLKELFSSAEESSERFKGKSGAFGFKTLIGFGVIAMGVGRFENHALLACRGTKTFQDVLTDINPALRGTGSGSLVHSGFVRNFATFKDNIHRFITANRPEVIHCVGHSLGGALATLSADSIIHSNQAKQTVLYTFGCPRVGTHGFASKLSSHSLLGVNNIHRVYHSNDPVAMFPLWPFVHAPVPRGECYIGCEGFSLHPGKHSMNVYESSVEGKTWSDLRRPHPTWNSRHQDWVEAMERSGNSGLSLAKLSILNVALNYMSRKVFKVTFTALQLGVMGVTTVLDQISYMLDKAANMSTENKGLVSKIVNFVLRICGQSARAIPTITIATIYHAFRSLIKIAAGTANLALNAAR</sequence>
<evidence type="ECO:0000259" key="1">
    <source>
        <dbReference type="Pfam" id="PF01764"/>
    </source>
</evidence>
<dbReference type="Gene3D" id="3.40.50.1820">
    <property type="entry name" value="alpha/beta hydrolase"/>
    <property type="match status" value="1"/>
</dbReference>
<dbReference type="RefSeq" id="WP_353896872.1">
    <property type="nucleotide sequence ID" value="NZ_JBEVCJ010000019.1"/>
</dbReference>
<proteinExistence type="predicted"/>
<dbReference type="GO" id="GO:0016787">
    <property type="term" value="F:hydrolase activity"/>
    <property type="evidence" value="ECO:0007669"/>
    <property type="project" value="UniProtKB-KW"/>
</dbReference>
<dbReference type="CDD" id="cd00519">
    <property type="entry name" value="Lipase_3"/>
    <property type="match status" value="1"/>
</dbReference>
<dbReference type="InterPro" id="IPR002921">
    <property type="entry name" value="Fungal_lipase-type"/>
</dbReference>
<evidence type="ECO:0000313" key="2">
    <source>
        <dbReference type="EMBL" id="MET1256285.1"/>
    </source>
</evidence>
<dbReference type="EC" id="3.1.1.-" evidence="2"/>
<dbReference type="SUPFAM" id="SSF53474">
    <property type="entry name" value="alpha/beta-Hydrolases"/>
    <property type="match status" value="1"/>
</dbReference>
<gene>
    <name evidence="2" type="ORF">ABVT43_14180</name>
</gene>
<accession>A0ABV2BWI6</accession>
<evidence type="ECO:0000313" key="3">
    <source>
        <dbReference type="Proteomes" id="UP001548189"/>
    </source>
</evidence>
<name>A0ABV2BWI6_9GAMM</name>
<dbReference type="Pfam" id="PF01764">
    <property type="entry name" value="Lipase_3"/>
    <property type="match status" value="1"/>
</dbReference>
<keyword evidence="2" id="KW-0378">Hydrolase</keyword>
<protein>
    <submittedName>
        <fullName evidence="2">Lipase family protein</fullName>
        <ecNumber evidence="2">3.1.1.-</ecNumber>
    </submittedName>
</protein>